<dbReference type="Pfam" id="PF00176">
    <property type="entry name" value="SNF2-rel_dom"/>
    <property type="match status" value="1"/>
</dbReference>
<feature type="region of interest" description="Disordered" evidence="14">
    <location>
        <begin position="945"/>
        <end position="997"/>
    </location>
</feature>
<dbReference type="GO" id="GO:0003677">
    <property type="term" value="F:DNA binding"/>
    <property type="evidence" value="ECO:0007669"/>
    <property type="project" value="UniProtKB-UniRule"/>
</dbReference>
<feature type="domain" description="Helicase C-terminal" evidence="16">
    <location>
        <begin position="1806"/>
        <end position="1967"/>
    </location>
</feature>
<proteinExistence type="inferred from homology"/>
<evidence type="ECO:0000256" key="10">
    <source>
        <dbReference type="ARBA" id="ARBA00023204"/>
    </source>
</evidence>
<dbReference type="PROSITE" id="PS51192">
    <property type="entry name" value="HELICASE_ATP_BIND_1"/>
    <property type="match status" value="1"/>
</dbReference>
<evidence type="ECO:0000256" key="6">
    <source>
        <dbReference type="ARBA" id="ARBA00022801"/>
    </source>
</evidence>
<dbReference type="CDD" id="cd18793">
    <property type="entry name" value="SF2_C_SNF"/>
    <property type="match status" value="1"/>
</dbReference>
<evidence type="ECO:0000259" key="16">
    <source>
        <dbReference type="PROSITE" id="PS51194"/>
    </source>
</evidence>
<dbReference type="Proteomes" id="UP001150569">
    <property type="component" value="Unassembled WGS sequence"/>
</dbReference>
<evidence type="ECO:0000256" key="2">
    <source>
        <dbReference type="ARBA" id="ARBA00007025"/>
    </source>
</evidence>
<feature type="compositionally biased region" description="Basic and acidic residues" evidence="14">
    <location>
        <begin position="606"/>
        <end position="620"/>
    </location>
</feature>
<feature type="compositionally biased region" description="Basic and acidic residues" evidence="14">
    <location>
        <begin position="580"/>
        <end position="590"/>
    </location>
</feature>
<comment type="caution">
    <text evidence="18">The sequence shown here is derived from an EMBL/GenBank/DDBJ whole genome shotgun (WGS) entry which is preliminary data.</text>
</comment>
<keyword evidence="10 12" id="KW-0234">DNA repair</keyword>
<keyword evidence="13" id="KW-0175">Coiled coil</keyword>
<keyword evidence="19" id="KW-1185">Reference proteome</keyword>
<dbReference type="SMART" id="SM00490">
    <property type="entry name" value="HELICc"/>
    <property type="match status" value="1"/>
</dbReference>
<keyword evidence="5 12" id="KW-0227">DNA damage</keyword>
<dbReference type="InterPro" id="IPR038718">
    <property type="entry name" value="SNF2-like_sf"/>
</dbReference>
<evidence type="ECO:0000256" key="12">
    <source>
        <dbReference type="RuleBase" id="RU368001"/>
    </source>
</evidence>
<feature type="region of interest" description="Disordered" evidence="14">
    <location>
        <begin position="1995"/>
        <end position="2054"/>
    </location>
</feature>
<name>A0A9W7ZMJ4_9FUNG</name>
<dbReference type="InterPro" id="IPR001650">
    <property type="entry name" value="Helicase_C-like"/>
</dbReference>
<feature type="compositionally biased region" description="Basic and acidic residues" evidence="14">
    <location>
        <begin position="754"/>
        <end position="786"/>
    </location>
</feature>
<dbReference type="OrthoDB" id="448448at2759"/>
<dbReference type="GO" id="GO:0005524">
    <property type="term" value="F:ATP binding"/>
    <property type="evidence" value="ECO:0007669"/>
    <property type="project" value="UniProtKB-UniRule"/>
</dbReference>
<dbReference type="Gene3D" id="3.40.50.300">
    <property type="entry name" value="P-loop containing nucleotide triphosphate hydrolases"/>
    <property type="match status" value="2"/>
</dbReference>
<dbReference type="InterPro" id="IPR000330">
    <property type="entry name" value="SNF2_N"/>
</dbReference>
<feature type="region of interest" description="Disordered" evidence="14">
    <location>
        <begin position="724"/>
        <end position="900"/>
    </location>
</feature>
<feature type="compositionally biased region" description="Basic and acidic residues" evidence="14">
    <location>
        <begin position="793"/>
        <end position="806"/>
    </location>
</feature>
<evidence type="ECO:0000256" key="13">
    <source>
        <dbReference type="SAM" id="Coils"/>
    </source>
</evidence>
<feature type="compositionally biased region" description="Basic and acidic residues" evidence="14">
    <location>
        <begin position="732"/>
        <end position="746"/>
    </location>
</feature>
<evidence type="ECO:0000256" key="11">
    <source>
        <dbReference type="ARBA" id="ARBA00023242"/>
    </source>
</evidence>
<feature type="compositionally biased region" description="Basic and acidic residues" evidence="14">
    <location>
        <begin position="867"/>
        <end position="886"/>
    </location>
</feature>
<comment type="subcellular location">
    <subcellularLocation>
        <location evidence="1 12">Nucleus</location>
    </subcellularLocation>
</comment>
<dbReference type="Pfam" id="PF00271">
    <property type="entry name" value="Helicase_C"/>
    <property type="match status" value="1"/>
</dbReference>
<dbReference type="PANTHER" id="PTHR45685:SF2">
    <property type="entry name" value="CHROMATIN-REMODELING ATPASE INO80"/>
    <property type="match status" value="1"/>
</dbReference>
<dbReference type="EMBL" id="JANBPT010000818">
    <property type="protein sequence ID" value="KAJ1912612.1"/>
    <property type="molecule type" value="Genomic_DNA"/>
</dbReference>
<dbReference type="Pfam" id="PF13892">
    <property type="entry name" value="DBINO"/>
    <property type="match status" value="1"/>
</dbReference>
<keyword evidence="18" id="KW-0347">Helicase</keyword>
<dbReference type="PANTHER" id="PTHR45685">
    <property type="entry name" value="HELICASE SRCAP-RELATED"/>
    <property type="match status" value="1"/>
</dbReference>
<organism evidence="18 19">
    <name type="scientific">Tieghemiomyces parasiticus</name>
    <dbReference type="NCBI Taxonomy" id="78921"/>
    <lineage>
        <taxon>Eukaryota</taxon>
        <taxon>Fungi</taxon>
        <taxon>Fungi incertae sedis</taxon>
        <taxon>Zoopagomycota</taxon>
        <taxon>Kickxellomycotina</taxon>
        <taxon>Dimargaritomycetes</taxon>
        <taxon>Dimargaritales</taxon>
        <taxon>Dimargaritaceae</taxon>
        <taxon>Tieghemiomyces</taxon>
    </lineage>
</organism>
<evidence type="ECO:0000313" key="18">
    <source>
        <dbReference type="EMBL" id="KAJ1912612.1"/>
    </source>
</evidence>
<dbReference type="EC" id="3.6.4.-" evidence="12"/>
<dbReference type="GO" id="GO:0006338">
    <property type="term" value="P:chromatin remodeling"/>
    <property type="evidence" value="ECO:0007669"/>
    <property type="project" value="UniProtKB-UniRule"/>
</dbReference>
<keyword evidence="8 12" id="KW-0238">DNA-binding</keyword>
<comment type="function">
    <text evidence="12">ATPase component of the INO80 complex which remodels chromatin by shifting nucleosomes and is involved in DNA repair.</text>
</comment>
<dbReference type="Gene3D" id="3.40.50.10810">
    <property type="entry name" value="Tandem AAA-ATPase domain"/>
    <property type="match status" value="1"/>
</dbReference>
<evidence type="ECO:0000256" key="8">
    <source>
        <dbReference type="ARBA" id="ARBA00023125"/>
    </source>
</evidence>
<dbReference type="InterPro" id="IPR014001">
    <property type="entry name" value="Helicase_ATP-bd"/>
</dbReference>
<dbReference type="InterPro" id="IPR027417">
    <property type="entry name" value="P-loop_NTPase"/>
</dbReference>
<evidence type="ECO:0000256" key="4">
    <source>
        <dbReference type="ARBA" id="ARBA00022741"/>
    </source>
</evidence>
<dbReference type="GO" id="GO:0004386">
    <property type="term" value="F:helicase activity"/>
    <property type="evidence" value="ECO:0007669"/>
    <property type="project" value="UniProtKB-KW"/>
</dbReference>
<dbReference type="PROSITE" id="PS51413">
    <property type="entry name" value="DBINO"/>
    <property type="match status" value="1"/>
</dbReference>
<dbReference type="GO" id="GO:0042393">
    <property type="term" value="F:histone binding"/>
    <property type="evidence" value="ECO:0007669"/>
    <property type="project" value="TreeGrafter"/>
</dbReference>
<dbReference type="InterPro" id="IPR020838">
    <property type="entry name" value="DBINO"/>
</dbReference>
<sequence>MLPTDVRLVAEARARLRQLHDRFPTAIGEDLAGLLQPAVRPTLADLATADQRPILPLLIDPCSYQTTFRLPPDARAHPTDLATIDTDGSRSEGVQSATWADTPFTNVTSTDGGKRTATGGLNASQADRIARHSEKLRQALAASDATADAVWTPLQASLLLPGTQTATILDACSVSILTDPEVLAELVRRATDDPAISYGNLVRCYAWLGWPGYHSSSRTLDSQPTTTVPTEPPARCLIRSWLHAFRTKPKPFVEGWIVPLLGAQQWVNVHPVVGDVLCKLVREGGPSNSTTRFLCTQILTPIAVTDQPSGSNRSSATADTMSTIHTTWSDAFMTFLHAALATKTADAETVRLTLAALDRGLCQSPAQATSKKFANLLLALAKAYPALVRPHTEWALALDSAAHPTSDYRIPRRCAPSPDDPTMADEPRESYRLRNLLHPEPGEEAPYYPPVGTFESSASHPPSRSPIPPPHDDHRPPSSSYGREADYETGPPPRFADPYYNEPRADYPPDPYARYAIGRDSYAYHDERESTRHPVHARHRDIDYSYPNAREPPRAAYDARYPEFWDRPNPRGEPYGPYDEYPRTYRDERVTPAAGPAVGYFSPERGSAEARYADRPHHSDGAPAATSVAAPGGRAAMSISSLLLNDEAPAPSTYHSNVPGGYNDRYTEPEEHYYRYTEDQYARHEHAPRNSYAAYDDRASGYPTDPAYDSHYAGYEHERHAVRPTDYPESPRYAREHAESPGHEYYAESTRTYATDRAEVGYPETHRYTDEDRRHADYHGSVDDTSPRTPTEQSRHPAHPDHHVSIADDVDVPTESAEASGPAPMITSGKTRRGRGAARATRGGRGTRGRGRGGRVRWSEANAAAHNDGRVKSEAAHTADSRRLDGLPHSGSSSESSDRLSPTYIEYATKWRRQSQRILRAYEEAYYERDQERKENHLNAYLANGHSDELVQPPTASYDYPYGSEFANQPHPPPSVDYGDGRDPREASVDGDPDDPTLLQRRAWAVVSHRQVPKVARHATTNLMVRQQSCRRIAQHCQREVRRVAGRSARERRDVQLRAKRAMREMLLFWKRNEREEKEARKRAEKEAQERLRIEEERRETMRQNRKLNFLISQTEIFSHFVGGKLGAGDDKTEGPATAAPSEPAGDAEEATFDDIDFDGEDEAQLQARARQSAQQALARQQNQTRAFDANRQELGAQDKDRGLNVDVHLLDEMNFMNPSSMPAQNAITQPRLLMCQLKEYQLKGLNWLANLYEQGINGILADEMGLGKTVQSISLLAYLAEVHHIKGPFLVVAPASTLHNWQQELTRFVPSFKVLPYWGNQRDRQTLRKLWTKHSLYTADPPFNVLVTSYQMVVTDERYFARVKWQYMVLDEAQAIKSSTSTRWRTLLGFPCRNRLLLTGTPIQNSMRELWALLHFIMPTLFDSHDEFSEWFARDIESHAENKTGLDTHQLSRLHMILKPFMLRRIKKHVQNELGDKIELELRCNLTARQRRLYAGLKSRLSVTELLAKAATDTSEGNESLMNVVMQFRKVCNHPELFERAEVEMPYAFNTFPITPSVARAGDRVAVPYVSRNFVQYQVPGLLVRAGGLLNRMGPANPSAAARHRVTHALLGLWHPDRIHDNPAAFGFAPLADYGATELAHAARDAPRDRWSAHLARQDRQASRIQAFRAANYEPFSLLLPGAPDAGGEVYRALADPAALLALRRTVTEALPAAYLNRVSPAYRPPVLAPAITMVSADIRFNADQRRLRFDPDVRAALVAPQCAPWSAPWEAPVDLSSPARRAGLTSIWMPAANKLIAYSGKMMLLDRLLAKLKSEGHRVLVYFQMTKMLDLMEEYLIYRQYTYLRLDGSSKISDRRDMVTDWQTRDDIFIFLLSTRAGGLGINLTAADTVIFYDSDWNPTVDQQAMDRAHRLGQTRQVTVYRLLTRGTIEEKILVRARQKDEIHKVVISGGDFKQQVDFKPKEIVSLLLDDAELGPSAGDGTTTGAEAVDVTAAGSGDGAGLKDGVPTGTDEARGNDQAVPSHGPAAAKTGEEGDESVPTANPRPASWQEVVQRPLVTSRTLEPRLPTINHLDELFDKYLQAPTSPTPSAANSATAGKLGGGTGTAAGHIPTLRTPTLKSRKRGPNKAKVADGDGSTPPPATKRVRQTKKKDSAGAVATGEVLSATPAETPLAAEIAPDVAVALPAPPTAVATDDPTVN</sequence>
<feature type="region of interest" description="Disordered" evidence="14">
    <location>
        <begin position="563"/>
        <end position="630"/>
    </location>
</feature>
<evidence type="ECO:0000256" key="7">
    <source>
        <dbReference type="ARBA" id="ARBA00022840"/>
    </source>
</evidence>
<evidence type="ECO:0000256" key="3">
    <source>
        <dbReference type="ARBA" id="ARBA00019805"/>
    </source>
</evidence>
<protein>
    <recommendedName>
        <fullName evidence="3 12">Chromatin-remodeling ATPase INO80</fullName>
        <ecNumber evidence="12">3.6.4.-</ecNumber>
    </recommendedName>
</protein>
<dbReference type="SMART" id="SM00487">
    <property type="entry name" value="DEXDc"/>
    <property type="match status" value="1"/>
</dbReference>
<evidence type="ECO:0000259" key="15">
    <source>
        <dbReference type="PROSITE" id="PS51192"/>
    </source>
</evidence>
<feature type="region of interest" description="Disordered" evidence="14">
    <location>
        <begin position="2083"/>
        <end position="2164"/>
    </location>
</feature>
<feature type="region of interest" description="Disordered" evidence="14">
    <location>
        <begin position="1127"/>
        <end position="1148"/>
    </location>
</feature>
<dbReference type="InterPro" id="IPR049730">
    <property type="entry name" value="SNF2/RAD54-like_C"/>
</dbReference>
<keyword evidence="9" id="KW-0010">Activator</keyword>
<dbReference type="GO" id="GO:0031011">
    <property type="term" value="C:Ino80 complex"/>
    <property type="evidence" value="ECO:0007669"/>
    <property type="project" value="UniProtKB-UniRule"/>
</dbReference>
<feature type="domain" description="Helicase ATP-binding" evidence="15">
    <location>
        <begin position="1250"/>
        <end position="1421"/>
    </location>
</feature>
<evidence type="ECO:0000256" key="5">
    <source>
        <dbReference type="ARBA" id="ARBA00022763"/>
    </source>
</evidence>
<keyword evidence="4" id="KW-0547">Nucleotide-binding</keyword>
<feature type="compositionally biased region" description="Low complexity" evidence="14">
    <location>
        <begin position="890"/>
        <end position="900"/>
    </location>
</feature>
<evidence type="ECO:0000256" key="9">
    <source>
        <dbReference type="ARBA" id="ARBA00023159"/>
    </source>
</evidence>
<dbReference type="GO" id="GO:0006281">
    <property type="term" value="P:DNA repair"/>
    <property type="evidence" value="ECO:0007669"/>
    <property type="project" value="UniProtKB-UniRule"/>
</dbReference>
<keyword evidence="6 12" id="KW-0378">Hydrolase</keyword>
<feature type="region of interest" description="Disordered" evidence="14">
    <location>
        <begin position="439"/>
        <end position="513"/>
    </location>
</feature>
<feature type="domain" description="DBINO" evidence="17">
    <location>
        <begin position="1003"/>
        <end position="1128"/>
    </location>
</feature>
<feature type="compositionally biased region" description="Basic and acidic residues" evidence="14">
    <location>
        <begin position="979"/>
        <end position="988"/>
    </location>
</feature>
<dbReference type="SUPFAM" id="SSF52540">
    <property type="entry name" value="P-loop containing nucleoside triphosphate hydrolases"/>
    <property type="match status" value="2"/>
</dbReference>
<keyword evidence="11" id="KW-0539">Nucleus</keyword>
<reference evidence="18" key="1">
    <citation type="submission" date="2022-07" db="EMBL/GenBank/DDBJ databases">
        <title>Phylogenomic reconstructions and comparative analyses of Kickxellomycotina fungi.</title>
        <authorList>
            <person name="Reynolds N.K."/>
            <person name="Stajich J.E."/>
            <person name="Barry K."/>
            <person name="Grigoriev I.V."/>
            <person name="Crous P."/>
            <person name="Smith M.E."/>
        </authorList>
    </citation>
    <scope>NUCLEOTIDE SEQUENCE</scope>
    <source>
        <strain evidence="18">RSA 861</strain>
    </source>
</reference>
<feature type="compositionally biased region" description="Basic residues" evidence="14">
    <location>
        <begin position="845"/>
        <end position="855"/>
    </location>
</feature>
<evidence type="ECO:0000313" key="19">
    <source>
        <dbReference type="Proteomes" id="UP001150569"/>
    </source>
</evidence>
<evidence type="ECO:0000259" key="17">
    <source>
        <dbReference type="PROSITE" id="PS51413"/>
    </source>
</evidence>
<comment type="similarity">
    <text evidence="2 12">Belongs to the SNF2/RAD54 helicase family.</text>
</comment>
<dbReference type="GO" id="GO:0016887">
    <property type="term" value="F:ATP hydrolysis activity"/>
    <property type="evidence" value="ECO:0007669"/>
    <property type="project" value="TreeGrafter"/>
</dbReference>
<evidence type="ECO:0000256" key="1">
    <source>
        <dbReference type="ARBA" id="ARBA00004123"/>
    </source>
</evidence>
<feature type="region of interest" description="Disordered" evidence="14">
    <location>
        <begin position="406"/>
        <end position="426"/>
    </location>
</feature>
<comment type="domain">
    <text evidence="12">The DBINO region is involved in binding to DNA.</text>
</comment>
<keyword evidence="7 12" id="KW-0067">ATP-binding</keyword>
<comment type="subunit">
    <text evidence="12">Component of the INO80 chromatin-remodeling complex.</text>
</comment>
<gene>
    <name evidence="18" type="primary">INO80_1</name>
    <name evidence="18" type="ORF">IWQ60_009592</name>
</gene>
<comment type="catalytic activity">
    <reaction evidence="12">
        <text>ATP + H2O = ADP + phosphate + H(+)</text>
        <dbReference type="Rhea" id="RHEA:13065"/>
        <dbReference type="ChEBI" id="CHEBI:15377"/>
        <dbReference type="ChEBI" id="CHEBI:15378"/>
        <dbReference type="ChEBI" id="CHEBI:30616"/>
        <dbReference type="ChEBI" id="CHEBI:43474"/>
        <dbReference type="ChEBI" id="CHEBI:456216"/>
    </reaction>
</comment>
<feature type="coiled-coil region" evidence="13">
    <location>
        <begin position="1067"/>
        <end position="1105"/>
    </location>
</feature>
<feature type="compositionally biased region" description="Low complexity" evidence="14">
    <location>
        <begin position="2084"/>
        <end position="2099"/>
    </location>
</feature>
<evidence type="ECO:0000256" key="14">
    <source>
        <dbReference type="SAM" id="MobiDB-lite"/>
    </source>
</evidence>
<dbReference type="PROSITE" id="PS51194">
    <property type="entry name" value="HELICASE_CTER"/>
    <property type="match status" value="1"/>
</dbReference>
<accession>A0A9W7ZMJ4</accession>
<dbReference type="InterPro" id="IPR050520">
    <property type="entry name" value="INO80/SWR1_helicase"/>
</dbReference>
<dbReference type="FunFam" id="3.40.50.10810:FF:000006">
    <property type="entry name" value="Putative DNA helicase INO80"/>
    <property type="match status" value="1"/>
</dbReference>
<dbReference type="Gene3D" id="1.25.40.480">
    <property type="match status" value="1"/>
</dbReference>